<evidence type="ECO:0000313" key="1">
    <source>
        <dbReference type="EMBL" id="KAL1524542.1"/>
    </source>
</evidence>
<accession>A0AB34JU36</accession>
<organism evidence="1 2">
    <name type="scientific">Prymnesium parvum</name>
    <name type="common">Toxic golden alga</name>
    <dbReference type="NCBI Taxonomy" id="97485"/>
    <lineage>
        <taxon>Eukaryota</taxon>
        <taxon>Haptista</taxon>
        <taxon>Haptophyta</taxon>
        <taxon>Prymnesiophyceae</taxon>
        <taxon>Prymnesiales</taxon>
        <taxon>Prymnesiaceae</taxon>
        <taxon>Prymnesium</taxon>
    </lineage>
</organism>
<name>A0AB34JU36_PRYPA</name>
<keyword evidence="2" id="KW-1185">Reference proteome</keyword>
<gene>
    <name evidence="1" type="ORF">AB1Y20_019434</name>
</gene>
<proteinExistence type="predicted"/>
<protein>
    <submittedName>
        <fullName evidence="1">Uncharacterized protein</fullName>
    </submittedName>
</protein>
<dbReference type="Proteomes" id="UP001515480">
    <property type="component" value="Unassembled WGS sequence"/>
</dbReference>
<dbReference type="EMBL" id="JBGBPQ010000005">
    <property type="protein sequence ID" value="KAL1524542.1"/>
    <property type="molecule type" value="Genomic_DNA"/>
</dbReference>
<dbReference type="AlphaFoldDB" id="A0AB34JU36"/>
<evidence type="ECO:0000313" key="2">
    <source>
        <dbReference type="Proteomes" id="UP001515480"/>
    </source>
</evidence>
<reference evidence="1 2" key="1">
    <citation type="journal article" date="2024" name="Science">
        <title>Giant polyketide synthase enzymes in the biosynthesis of giant marine polyether toxins.</title>
        <authorList>
            <person name="Fallon T.R."/>
            <person name="Shende V.V."/>
            <person name="Wierzbicki I.H."/>
            <person name="Pendleton A.L."/>
            <person name="Watervoot N.F."/>
            <person name="Auber R.P."/>
            <person name="Gonzalez D.J."/>
            <person name="Wisecaver J.H."/>
            <person name="Moore B.S."/>
        </authorList>
    </citation>
    <scope>NUCLEOTIDE SEQUENCE [LARGE SCALE GENOMIC DNA]</scope>
    <source>
        <strain evidence="1 2">12B1</strain>
    </source>
</reference>
<comment type="caution">
    <text evidence="1">The sequence shown here is derived from an EMBL/GenBank/DDBJ whole genome shotgun (WGS) entry which is preliminary data.</text>
</comment>
<sequence length="392" mass="41922">MALVALQNAALRESTFPLRVCQGSFPQRVPLDAMAAFYVGGCAFSRDSFSLAVVMLFHPFARALQCDADAARPGGGAGEEHAATFVHSARPFARLLGRECAVHSHPPVLVVNCSLLAGDALACMRRRRTSLVLTLGAAGLRAPPVDAELLLSSSTSLRYIGGNATFPPSERRLLWADMPPAAGGGEAFRWDRLAAWSANWSAAGFGTIQTVGPSEEACHTARKLAAVGCEARLDAEDAGSATCLRQLYNTLGLYYARAAAYTAIGFVGVDERPDVRQAQRGMPVAPSFFDQLQQGGAPFVRLAVRGEECDQCQRAHADEAASPGGPPMCKENVSEALLTRFVGIPSRMHSPFHLCNMKARPQHCDKFEGCILKMSHFQVVDAGNSTSNLSNE</sequence>